<dbReference type="InterPro" id="IPR011646">
    <property type="entry name" value="KAP_P-loop"/>
</dbReference>
<feature type="transmembrane region" description="Helical" evidence="3">
    <location>
        <begin position="533"/>
        <end position="556"/>
    </location>
</feature>
<dbReference type="Gene3D" id="1.25.40.20">
    <property type="entry name" value="Ankyrin repeat-containing domain"/>
    <property type="match status" value="2"/>
</dbReference>
<dbReference type="Pfam" id="PF13637">
    <property type="entry name" value="Ank_4"/>
    <property type="match status" value="1"/>
</dbReference>
<dbReference type="SMART" id="SM00248">
    <property type="entry name" value="ANK"/>
    <property type="match status" value="11"/>
</dbReference>
<evidence type="ECO:0000256" key="2">
    <source>
        <dbReference type="SAM" id="MobiDB-lite"/>
    </source>
</evidence>
<protein>
    <submittedName>
        <fullName evidence="7">ANK_REP_REGION domain-containing protein</fullName>
    </submittedName>
</protein>
<feature type="transmembrane region" description="Helical" evidence="3">
    <location>
        <begin position="562"/>
        <end position="581"/>
    </location>
</feature>
<evidence type="ECO:0000313" key="6">
    <source>
        <dbReference type="Proteomes" id="UP000046395"/>
    </source>
</evidence>
<feature type="domain" description="Kinase D-interacting substrate of 220 kDa-like SAM" evidence="5">
    <location>
        <begin position="1125"/>
        <end position="1205"/>
    </location>
</feature>
<dbReference type="Pfam" id="PF00023">
    <property type="entry name" value="Ank"/>
    <property type="match status" value="1"/>
</dbReference>
<feature type="repeat" description="ANK" evidence="1">
    <location>
        <begin position="307"/>
        <end position="339"/>
    </location>
</feature>
<keyword evidence="3" id="KW-0812">Transmembrane</keyword>
<feature type="transmembrane region" description="Helical" evidence="3">
    <location>
        <begin position="493"/>
        <end position="512"/>
    </location>
</feature>
<keyword evidence="1" id="KW-0040">ANK repeat</keyword>
<dbReference type="PANTHER" id="PTHR24116">
    <property type="entry name" value="KINASE D-INTERACTING SUBSTRATE OF 220 KDA"/>
    <property type="match status" value="1"/>
</dbReference>
<keyword evidence="3" id="KW-1133">Transmembrane helix</keyword>
<feature type="domain" description="KAP NTPase" evidence="4">
    <location>
        <begin position="477"/>
        <end position="972"/>
    </location>
</feature>
<feature type="repeat" description="ANK" evidence="1">
    <location>
        <begin position="274"/>
        <end position="306"/>
    </location>
</feature>
<proteinExistence type="predicted"/>
<dbReference type="InterPro" id="IPR052771">
    <property type="entry name" value="Neurotrophin_sig_adaptor"/>
</dbReference>
<reference evidence="7" key="1">
    <citation type="submission" date="2019-12" db="UniProtKB">
        <authorList>
            <consortium name="WormBaseParasite"/>
        </authorList>
    </citation>
    <scope>IDENTIFICATION</scope>
</reference>
<dbReference type="PANTHER" id="PTHR24116:SF0">
    <property type="entry name" value="KINASE D-INTERACTING SUBSTRATE OF 220 KDA"/>
    <property type="match status" value="1"/>
</dbReference>
<dbReference type="Pfam" id="PF23307">
    <property type="entry name" value="SAM_KIDINS220"/>
    <property type="match status" value="1"/>
</dbReference>
<feature type="repeat" description="ANK" evidence="1">
    <location>
        <begin position="142"/>
        <end position="174"/>
    </location>
</feature>
<evidence type="ECO:0000256" key="3">
    <source>
        <dbReference type="SAM" id="Phobius"/>
    </source>
</evidence>
<dbReference type="Pfam" id="PF12796">
    <property type="entry name" value="Ank_2"/>
    <property type="match status" value="3"/>
</dbReference>
<dbReference type="PROSITE" id="PS50088">
    <property type="entry name" value="ANK_REPEAT"/>
    <property type="match status" value="8"/>
</dbReference>
<dbReference type="InterPro" id="IPR002110">
    <property type="entry name" value="Ankyrin_rpt"/>
</dbReference>
<feature type="repeat" description="ANK" evidence="1">
    <location>
        <begin position="241"/>
        <end position="273"/>
    </location>
</feature>
<name>A0A5S6R354_TRIMR</name>
<evidence type="ECO:0000259" key="4">
    <source>
        <dbReference type="Pfam" id="PF07693"/>
    </source>
</evidence>
<keyword evidence="3" id="KW-0472">Membrane</keyword>
<keyword evidence="6" id="KW-1185">Reference proteome</keyword>
<dbReference type="Proteomes" id="UP000046395">
    <property type="component" value="Unassembled WGS sequence"/>
</dbReference>
<evidence type="ECO:0000259" key="5">
    <source>
        <dbReference type="Pfam" id="PF23307"/>
    </source>
</evidence>
<dbReference type="InterPro" id="IPR057092">
    <property type="entry name" value="SAM_KIDINS220"/>
</dbReference>
<dbReference type="PROSITE" id="PS50297">
    <property type="entry name" value="ANK_REP_REGION"/>
    <property type="match status" value="5"/>
</dbReference>
<feature type="repeat" description="ANK" evidence="1">
    <location>
        <begin position="373"/>
        <end position="405"/>
    </location>
</feature>
<dbReference type="STRING" id="70415.A0A5S6R354"/>
<feature type="region of interest" description="Disordered" evidence="2">
    <location>
        <begin position="1357"/>
        <end position="1384"/>
    </location>
</feature>
<feature type="repeat" description="ANK" evidence="1">
    <location>
        <begin position="340"/>
        <end position="372"/>
    </location>
</feature>
<feature type="region of interest" description="Disordered" evidence="2">
    <location>
        <begin position="1312"/>
        <end position="1337"/>
    </location>
</feature>
<sequence>MRLSFTNAVSSVELVSLPELSARLGAFHKANRRATWTVTSTSSAVKADLFEVLLGGDVDKVKRLFGSVPPHVENEKGETPLLVSARTGSASLVRFFLESGGDPNAKDDEMFSPLLNAAKCGCVEICEMLIDAGAAIEDEDVAGWTALCWSVYKNRMGVVRLLIGKGARVNLIDEHGMSPLMWASARGYAEIVQLLLDAGARVDIRDHFGNNSLIWACRRNSVPIVKALLRAGSNADVVGMKGLTALLLATKCNNLEMVSQILTRPCELNAVDHKGYTALINAVQNGNAHMVELLVEAGASVNMSEQLRENVLMRAVKLGSLEIVRMLLERHVNIDYQDYEGRTALHLATDKNLLEVVNLLVEHLPNLELKNHDGDTPLLRAVRNRNLPMAQLLKMAGANVGATDKNGDTTLHIAVRCRSRRMVQLLLAPPFDSRILYQPNKIKETPYSIDRASNRPILRHVFGPMDSSLKTEAMMGYELYSSVLADILCAPNLSLPIFVGLYAKWGSGKAFLLRKVKESLQMLSRSWFTPKHFTWSWSVALGINLCVLLFGSVLFAVSPWYIAVWPTALVLIAITLTYLYFSKSNNSRVRSLNLYISHHMAFVRLTFKILFFNPPSLNERDLISCPISFLFADYRRLSNFECEHALNNIIDSLYGELEYHYGRIPVRLARAIHISLGKQRHPKLRRVCGLPLLLVVALLAVLFILAVYLCLLYRSDTFAGPFLFGLIALVSVILITVGPITFLCARAALVRPRRAMKSLLYELENLRFEAFMEKLCNEVELLDRTISRLDAYTRSQTRLVILMDGLDSCEGSRIVQTLDAVQVLFGRPLNSRFIVLISVDPHVVLLAVRNNLQSAFLQSEVSSYDYLKMIIHMSLYLRNSEFLKLHQQLAMRQRKTFDSNRLRLLMRQETVGGSYWSIADSCRGSIRSPKPSGGPNTVLFGPEIVRDDYFSDINPRSLRRIVNALSLTGRLMRAFEIEFSWVTLAHWISLIEQWPYRLSWLIEYSNHCKLPDDLTLREVYNDIKDRIPMDNEMFVEMDRNQKGLDSYFHTEIEPVLCLSHMRTFIPFSSNLDPYVRRLIRDKLEEMETPELKPNVGQSEEEEEEKACQTNAPLGVRQLLQNAAWQNTRLSVLSTQEVVHLLGKLPLSSPEAIERYSNACRSANVSGLVLSLCNLDTLKQELQMTFGDWEIFALVVNHLRTTEKALRGSEQFRRISSNILNGDAAKQNGRRRTVRNRRYLQYPRDNEEENAQHSWLRSRLGYLDSIDQEDSAEVPSSYVSSRCSSGIFEHADVDVNKEATLAVAIPNLGVSLLPDSSPTNDKSHGDRSSAQSSYSPNVAAKRRLLNSSDSEDEAVQLTVQQKTSHLRPTILPGRKITRASSEPGVGYETLVIEEAQK</sequence>
<dbReference type="SUPFAM" id="SSF48403">
    <property type="entry name" value="Ankyrin repeat"/>
    <property type="match status" value="1"/>
</dbReference>
<dbReference type="InterPro" id="IPR036770">
    <property type="entry name" value="Ankyrin_rpt-contain_sf"/>
</dbReference>
<feature type="repeat" description="ANK" evidence="1">
    <location>
        <begin position="76"/>
        <end position="108"/>
    </location>
</feature>
<dbReference type="GO" id="GO:0019887">
    <property type="term" value="F:protein kinase regulator activity"/>
    <property type="evidence" value="ECO:0007669"/>
    <property type="project" value="TreeGrafter"/>
</dbReference>
<accession>A0A5S6R354</accession>
<evidence type="ECO:0000313" key="7">
    <source>
        <dbReference type="WBParaSite" id="TMUE_3000013868.1"/>
    </source>
</evidence>
<dbReference type="Pfam" id="PF07693">
    <property type="entry name" value="KAP_NTPase"/>
    <property type="match status" value="1"/>
</dbReference>
<feature type="transmembrane region" description="Helical" evidence="3">
    <location>
        <begin position="721"/>
        <end position="749"/>
    </location>
</feature>
<dbReference type="GO" id="GO:0030165">
    <property type="term" value="F:PDZ domain binding"/>
    <property type="evidence" value="ECO:0007669"/>
    <property type="project" value="TreeGrafter"/>
</dbReference>
<feature type="transmembrane region" description="Helical" evidence="3">
    <location>
        <begin position="687"/>
        <end position="709"/>
    </location>
</feature>
<feature type="repeat" description="ANK" evidence="1">
    <location>
        <begin position="175"/>
        <end position="207"/>
    </location>
</feature>
<evidence type="ECO:0000256" key="1">
    <source>
        <dbReference type="PROSITE-ProRule" id="PRU00023"/>
    </source>
</evidence>
<dbReference type="WBParaSite" id="TMUE_3000013868.1">
    <property type="protein sequence ID" value="TMUE_3000013868.1"/>
    <property type="gene ID" value="WBGene00290174"/>
</dbReference>
<organism evidence="6 7">
    <name type="scientific">Trichuris muris</name>
    <name type="common">Mouse whipworm</name>
    <dbReference type="NCBI Taxonomy" id="70415"/>
    <lineage>
        <taxon>Eukaryota</taxon>
        <taxon>Metazoa</taxon>
        <taxon>Ecdysozoa</taxon>
        <taxon>Nematoda</taxon>
        <taxon>Enoplea</taxon>
        <taxon>Dorylaimia</taxon>
        <taxon>Trichinellida</taxon>
        <taxon>Trichuridae</taxon>
        <taxon>Trichuris</taxon>
    </lineage>
</organism>